<name>A0ABN9V6G3_9DINO</name>
<feature type="region of interest" description="Disordered" evidence="1">
    <location>
        <begin position="256"/>
        <end position="280"/>
    </location>
</feature>
<accession>A0ABN9V6G3</accession>
<proteinExistence type="predicted"/>
<dbReference type="Proteomes" id="UP001189429">
    <property type="component" value="Unassembled WGS sequence"/>
</dbReference>
<gene>
    <name evidence="2" type="ORF">PCOR1329_LOCUS54582</name>
</gene>
<comment type="caution">
    <text evidence="2">The sequence shown here is derived from an EMBL/GenBank/DDBJ whole genome shotgun (WGS) entry which is preliminary data.</text>
</comment>
<organism evidence="2 3">
    <name type="scientific">Prorocentrum cordatum</name>
    <dbReference type="NCBI Taxonomy" id="2364126"/>
    <lineage>
        <taxon>Eukaryota</taxon>
        <taxon>Sar</taxon>
        <taxon>Alveolata</taxon>
        <taxon>Dinophyceae</taxon>
        <taxon>Prorocentrales</taxon>
        <taxon>Prorocentraceae</taxon>
        <taxon>Prorocentrum</taxon>
    </lineage>
</organism>
<reference evidence="2" key="1">
    <citation type="submission" date="2023-10" db="EMBL/GenBank/DDBJ databases">
        <authorList>
            <person name="Chen Y."/>
            <person name="Shah S."/>
            <person name="Dougan E. K."/>
            <person name="Thang M."/>
            <person name="Chan C."/>
        </authorList>
    </citation>
    <scope>NUCLEOTIDE SEQUENCE [LARGE SCALE GENOMIC DNA]</scope>
</reference>
<keyword evidence="3" id="KW-1185">Reference proteome</keyword>
<protein>
    <submittedName>
        <fullName evidence="2">Uncharacterized protein</fullName>
    </submittedName>
</protein>
<dbReference type="EMBL" id="CAUYUJ010016672">
    <property type="protein sequence ID" value="CAK0867711.1"/>
    <property type="molecule type" value="Genomic_DNA"/>
</dbReference>
<feature type="region of interest" description="Disordered" evidence="1">
    <location>
        <begin position="221"/>
        <end position="242"/>
    </location>
</feature>
<evidence type="ECO:0000313" key="3">
    <source>
        <dbReference type="Proteomes" id="UP001189429"/>
    </source>
</evidence>
<feature type="compositionally biased region" description="Basic and acidic residues" evidence="1">
    <location>
        <begin position="259"/>
        <end position="268"/>
    </location>
</feature>
<evidence type="ECO:0000313" key="2">
    <source>
        <dbReference type="EMBL" id="CAK0867711.1"/>
    </source>
</evidence>
<sequence length="280" mass="30393">MERMRSMQMRQSKGYSVSVSPGIRLMFRPDGLGNAQFFSRREVGPPHNPNEVSVALLNDGNVADPYLKQPKETTPDQVPADDQFGHQQMMTRVEWCARASSGPAACAEHRSVTCSEHCSLRRHGSASAGAGVCVAGALLSEPWRPPHRRHRRCIASASAIQRGPGPLVCLRPRAWGGQDWCRRTVGALLPGPASARHVSAFCDGLHSPAPSSVHRRCIGAPARPRAPRLPPSPSSSCSSASLRSCPLQRRWVQSAALGEPRHVSDSPRRAAGRRAPRESF</sequence>
<evidence type="ECO:0000256" key="1">
    <source>
        <dbReference type="SAM" id="MobiDB-lite"/>
    </source>
</evidence>